<protein>
    <submittedName>
        <fullName evidence="1">Uncharacterized protein</fullName>
    </submittedName>
</protein>
<comment type="caution">
    <text evidence="1">The sequence shown here is derived from an EMBL/GenBank/DDBJ whole genome shotgun (WGS) entry which is preliminary data.</text>
</comment>
<evidence type="ECO:0000313" key="1">
    <source>
        <dbReference type="EMBL" id="MPL81781.1"/>
    </source>
</evidence>
<gene>
    <name evidence="1" type="ORF">SDC9_27711</name>
</gene>
<sequence length="211" mass="21438">MITHYRRLVYIRQVNGGNSSGGKCRDAIVLSLDGQAENRGRFKIQSSGVVHCNGSGCRADGECATGVSGGNAVSQGLSLVGIRSIHGACNGSGGSVFTDAEGLVAHHRRLVYIRQVNGGNSSGGKCRDAIVLSLDGQAENRGRFKIQSSGVVHCNGSGCRADGECATGVSGGNAVSQGLSLVGIRSIHGACNGSGGSVFTDAEGLVAHHRS</sequence>
<reference evidence="1" key="1">
    <citation type="submission" date="2019-08" db="EMBL/GenBank/DDBJ databases">
        <authorList>
            <person name="Kucharzyk K."/>
            <person name="Murdoch R.W."/>
            <person name="Higgins S."/>
            <person name="Loffler F."/>
        </authorList>
    </citation>
    <scope>NUCLEOTIDE SEQUENCE</scope>
</reference>
<name>A0A644USE7_9ZZZZ</name>
<organism evidence="1">
    <name type="scientific">bioreactor metagenome</name>
    <dbReference type="NCBI Taxonomy" id="1076179"/>
    <lineage>
        <taxon>unclassified sequences</taxon>
        <taxon>metagenomes</taxon>
        <taxon>ecological metagenomes</taxon>
    </lineage>
</organism>
<accession>A0A644USE7</accession>
<proteinExistence type="predicted"/>
<dbReference type="EMBL" id="VSSQ01000154">
    <property type="protein sequence ID" value="MPL81781.1"/>
    <property type="molecule type" value="Genomic_DNA"/>
</dbReference>
<dbReference type="AlphaFoldDB" id="A0A644USE7"/>